<organism evidence="1">
    <name type="scientific">Anguilla anguilla</name>
    <name type="common">European freshwater eel</name>
    <name type="synonym">Muraena anguilla</name>
    <dbReference type="NCBI Taxonomy" id="7936"/>
    <lineage>
        <taxon>Eukaryota</taxon>
        <taxon>Metazoa</taxon>
        <taxon>Chordata</taxon>
        <taxon>Craniata</taxon>
        <taxon>Vertebrata</taxon>
        <taxon>Euteleostomi</taxon>
        <taxon>Actinopterygii</taxon>
        <taxon>Neopterygii</taxon>
        <taxon>Teleostei</taxon>
        <taxon>Anguilliformes</taxon>
        <taxon>Anguillidae</taxon>
        <taxon>Anguilla</taxon>
    </lineage>
</organism>
<sequence>MFPESAGECVHKMSQNPLYPTKTDLHACRHRQTGQQRDRQTYTQAGHMHTCMYKGKHTHKHTPLLGGTATFFMYL</sequence>
<protein>
    <submittedName>
        <fullName evidence="1">Uncharacterized protein</fullName>
    </submittedName>
</protein>
<dbReference type="AlphaFoldDB" id="A0A0E9QNF9"/>
<reference evidence="1" key="2">
    <citation type="journal article" date="2015" name="Fish Shellfish Immunol.">
        <title>Early steps in the European eel (Anguilla anguilla)-Vibrio vulnificus interaction in the gills: Role of the RtxA13 toxin.</title>
        <authorList>
            <person name="Callol A."/>
            <person name="Pajuelo D."/>
            <person name="Ebbesson L."/>
            <person name="Teles M."/>
            <person name="MacKenzie S."/>
            <person name="Amaro C."/>
        </authorList>
    </citation>
    <scope>NUCLEOTIDE SEQUENCE</scope>
</reference>
<accession>A0A0E9QNF9</accession>
<reference evidence="1" key="1">
    <citation type="submission" date="2014-11" db="EMBL/GenBank/DDBJ databases">
        <authorList>
            <person name="Amaro Gonzalez C."/>
        </authorList>
    </citation>
    <scope>NUCLEOTIDE SEQUENCE</scope>
</reference>
<name>A0A0E9QNF9_ANGAN</name>
<dbReference type="EMBL" id="GBXM01090752">
    <property type="protein sequence ID" value="JAH17825.1"/>
    <property type="molecule type" value="Transcribed_RNA"/>
</dbReference>
<proteinExistence type="predicted"/>
<evidence type="ECO:0000313" key="1">
    <source>
        <dbReference type="EMBL" id="JAH17825.1"/>
    </source>
</evidence>